<dbReference type="EMBL" id="LT934117">
    <property type="protein sequence ID" value="VAH91410.1"/>
    <property type="molecule type" value="Genomic_DNA"/>
</dbReference>
<reference evidence="3 4" key="1">
    <citation type="submission" date="2017-09" db="EMBL/GenBank/DDBJ databases">
        <authorList>
            <consortium name="International Durum Wheat Genome Sequencing Consortium (IDWGSC)"/>
            <person name="Milanesi L."/>
        </authorList>
    </citation>
    <scope>NUCLEOTIDE SEQUENCE [LARGE SCALE GENOMIC DNA]</scope>
    <source>
        <strain evidence="4">cv. Svevo</strain>
    </source>
</reference>
<dbReference type="Gramene" id="TRITD4Av1G098760.18">
    <property type="protein sequence ID" value="TRITD4Av1G098760.18"/>
    <property type="gene ID" value="TRITD4Av1G098760"/>
</dbReference>
<evidence type="ECO:0000259" key="2">
    <source>
        <dbReference type="PROSITE" id="PS50102"/>
    </source>
</evidence>
<gene>
    <name evidence="3" type="ORF">TRITD_4Av1G098760</name>
</gene>
<evidence type="ECO:0000256" key="1">
    <source>
        <dbReference type="PROSITE-ProRule" id="PRU00176"/>
    </source>
</evidence>
<dbReference type="FunFam" id="3.30.70.330:FF:000324">
    <property type="entry name" value="Polypyrimidine tract-binding protein-like 2"/>
    <property type="match status" value="1"/>
</dbReference>
<organism evidence="3 4">
    <name type="scientific">Triticum turgidum subsp. durum</name>
    <name type="common">Durum wheat</name>
    <name type="synonym">Triticum durum</name>
    <dbReference type="NCBI Taxonomy" id="4567"/>
    <lineage>
        <taxon>Eukaryota</taxon>
        <taxon>Viridiplantae</taxon>
        <taxon>Streptophyta</taxon>
        <taxon>Embryophyta</taxon>
        <taxon>Tracheophyta</taxon>
        <taxon>Spermatophyta</taxon>
        <taxon>Magnoliopsida</taxon>
        <taxon>Liliopsida</taxon>
        <taxon>Poales</taxon>
        <taxon>Poaceae</taxon>
        <taxon>BOP clade</taxon>
        <taxon>Pooideae</taxon>
        <taxon>Triticodae</taxon>
        <taxon>Triticeae</taxon>
        <taxon>Triticinae</taxon>
        <taxon>Triticum</taxon>
    </lineage>
</organism>
<dbReference type="InterPro" id="IPR034792">
    <property type="entry name" value="PTBPH1/PTBPH2_RRM1"/>
</dbReference>
<dbReference type="PROSITE" id="PS50102">
    <property type="entry name" value="RRM"/>
    <property type="match status" value="1"/>
</dbReference>
<accession>A0A9R0SAI9</accession>
<protein>
    <recommendedName>
        <fullName evidence="2">RRM domain-containing protein</fullName>
    </recommendedName>
</protein>
<dbReference type="InterPro" id="IPR034793">
    <property type="entry name" value="PTBPH1/PTBPH2_RRM2"/>
</dbReference>
<keyword evidence="4" id="KW-1185">Reference proteome</keyword>
<dbReference type="Pfam" id="PF13893">
    <property type="entry name" value="RRM_5"/>
    <property type="match status" value="2"/>
</dbReference>
<keyword evidence="1" id="KW-0694">RNA-binding</keyword>
<dbReference type="Pfam" id="PF00076">
    <property type="entry name" value="RRM_1"/>
    <property type="match status" value="1"/>
</dbReference>
<evidence type="ECO:0000313" key="3">
    <source>
        <dbReference type="EMBL" id="VAH91410.1"/>
    </source>
</evidence>
<dbReference type="GO" id="GO:0003723">
    <property type="term" value="F:RNA binding"/>
    <property type="evidence" value="ECO:0007669"/>
    <property type="project" value="UniProtKB-UniRule"/>
</dbReference>
<dbReference type="InterPro" id="IPR000504">
    <property type="entry name" value="RRM_dom"/>
</dbReference>
<dbReference type="Proteomes" id="UP000324705">
    <property type="component" value="Chromosome 4A"/>
</dbReference>
<dbReference type="InterPro" id="IPR035979">
    <property type="entry name" value="RBD_domain_sf"/>
</dbReference>
<dbReference type="InterPro" id="IPR012677">
    <property type="entry name" value="Nucleotide-bd_a/b_plait_sf"/>
</dbReference>
<dbReference type="CDD" id="cd12691">
    <property type="entry name" value="RRM2_PTBPH1_PTBPH2"/>
    <property type="match status" value="1"/>
</dbReference>
<dbReference type="Gene3D" id="3.30.70.330">
    <property type="match status" value="3"/>
</dbReference>
<dbReference type="PANTHER" id="PTHR15592">
    <property type="entry name" value="MATRIN 3/NUCLEAR PROTEIN 220-RELATED"/>
    <property type="match status" value="1"/>
</dbReference>
<name>A0A9R0SAI9_TRITD</name>
<proteinExistence type="predicted"/>
<dbReference type="AlphaFoldDB" id="A0A9R0SAI9"/>
<dbReference type="SMART" id="SM00360">
    <property type="entry name" value="RRM"/>
    <property type="match status" value="1"/>
</dbReference>
<dbReference type="CDD" id="cd12686">
    <property type="entry name" value="RRM1_PTBPH1_PTBPH2"/>
    <property type="match status" value="1"/>
</dbReference>
<feature type="domain" description="RRM" evidence="2">
    <location>
        <begin position="21"/>
        <end position="99"/>
    </location>
</feature>
<sequence length="440" mass="48971">MSSSGGGGAGQQFRYTQTPSKVLHLRNLPWECTEEELVELCKPFGRIVNTKSGVGANRNQAFVEFTDVNQAISMVSYFASSSEPAQIRGKTVYIQYSNRQEIINNKSPGETVGNVLLVTIEGVQASDVTIDVIHLVFSAFGFVHKIATFEKAAGFQALIQYTDAPTASAAREALDGRSIPRYLLPDHVVSCHLRISFSAHKDLNIKFQSHRSRDYTNPYLPVNSSAIDSTLQPAVGADGRRVEAEGNVLLASIENMQYAVSVDVLHTVFSAFGTVQKIAIFEKNGGTQALIQYPLIVTRARITQSQKEHTKQHHSQPVYHLQLQDGKVILKQLDHTDHQVSLLKTRTPTDKCRIGIPATQGTHQLQASIQAICTHLLHHSSTRRHQGASPPLRHRHLMRCILHTKCHLLIMEISRDRQVVPLEPANHLRITTIKCVYLVY</sequence>
<evidence type="ECO:0000313" key="4">
    <source>
        <dbReference type="Proteomes" id="UP000324705"/>
    </source>
</evidence>
<dbReference type="SUPFAM" id="SSF54928">
    <property type="entry name" value="RNA-binding domain, RBD"/>
    <property type="match status" value="3"/>
</dbReference>